<protein>
    <submittedName>
        <fullName evidence="1">Uncharacterized protein</fullName>
    </submittedName>
</protein>
<organism evidence="1">
    <name type="scientific">bioreactor metagenome</name>
    <dbReference type="NCBI Taxonomy" id="1076179"/>
    <lineage>
        <taxon>unclassified sequences</taxon>
        <taxon>metagenomes</taxon>
        <taxon>ecological metagenomes</taxon>
    </lineage>
</organism>
<evidence type="ECO:0000313" key="1">
    <source>
        <dbReference type="EMBL" id="MPM72481.1"/>
    </source>
</evidence>
<dbReference type="AlphaFoldDB" id="A0A645C660"/>
<accession>A0A645C660</accession>
<proteinExistence type="predicted"/>
<dbReference type="EMBL" id="VSSQ01024771">
    <property type="protein sequence ID" value="MPM72481.1"/>
    <property type="molecule type" value="Genomic_DNA"/>
</dbReference>
<gene>
    <name evidence="1" type="ORF">SDC9_119457</name>
</gene>
<sequence>MRDGVDGQHGGFLRAGVAQHQNGLCDTGPAQTQCFGKTRNGKPAGTGGLQRGGNHRIAVAVGVGFHHRHDLAVGRVLLDHLKIVLNFVKVHLCPAAFFKLPHRVKASFPFAFHCQQYSINGA</sequence>
<reference evidence="1" key="1">
    <citation type="submission" date="2019-08" db="EMBL/GenBank/DDBJ databases">
        <authorList>
            <person name="Kucharzyk K."/>
            <person name="Murdoch R.W."/>
            <person name="Higgins S."/>
            <person name="Loffler F."/>
        </authorList>
    </citation>
    <scope>NUCLEOTIDE SEQUENCE</scope>
</reference>
<name>A0A645C660_9ZZZZ</name>
<comment type="caution">
    <text evidence="1">The sequence shown here is derived from an EMBL/GenBank/DDBJ whole genome shotgun (WGS) entry which is preliminary data.</text>
</comment>